<dbReference type="InterPro" id="IPR039425">
    <property type="entry name" value="RNA_pol_sigma-70-like"/>
</dbReference>
<dbReference type="CDD" id="cd06171">
    <property type="entry name" value="Sigma70_r4"/>
    <property type="match status" value="1"/>
</dbReference>
<dbReference type="AlphaFoldDB" id="I0WBC5"/>
<protein>
    <submittedName>
        <fullName evidence="6">ECF subfamily RNA polymerase sigma-24 subunit</fullName>
    </submittedName>
</protein>
<dbReference type="InterPro" id="IPR036388">
    <property type="entry name" value="WH-like_DNA-bd_sf"/>
</dbReference>
<dbReference type="SUPFAM" id="SSF88946">
    <property type="entry name" value="Sigma2 domain of RNA polymerase sigma factors"/>
    <property type="match status" value="1"/>
</dbReference>
<dbReference type="eggNOG" id="COG1595">
    <property type="taxonomic scope" value="Bacteria"/>
</dbReference>
<keyword evidence="3" id="KW-0731">Sigma factor</keyword>
<evidence type="ECO:0000259" key="5">
    <source>
        <dbReference type="SMART" id="SM00421"/>
    </source>
</evidence>
<feature type="domain" description="HTH luxR-type" evidence="5">
    <location>
        <begin position="118"/>
        <end position="180"/>
    </location>
</feature>
<dbReference type="SUPFAM" id="SSF88659">
    <property type="entry name" value="Sigma3 and sigma4 domains of RNA polymerase sigma factors"/>
    <property type="match status" value="1"/>
</dbReference>
<dbReference type="PANTHER" id="PTHR43133:SF46">
    <property type="entry name" value="RNA POLYMERASE SIGMA-70 FACTOR ECF SUBFAMILY"/>
    <property type="match status" value="1"/>
</dbReference>
<dbReference type="InterPro" id="IPR013325">
    <property type="entry name" value="RNA_pol_sigma_r2"/>
</dbReference>
<dbReference type="EMBL" id="AJJU01000018">
    <property type="protein sequence ID" value="EID73691.1"/>
    <property type="molecule type" value="Genomic_DNA"/>
</dbReference>
<proteinExistence type="inferred from homology"/>
<dbReference type="InterPro" id="IPR013324">
    <property type="entry name" value="RNA_pol_sigma_r3/r4-like"/>
</dbReference>
<dbReference type="Gene3D" id="1.10.10.10">
    <property type="entry name" value="Winged helix-like DNA-binding domain superfamily/Winged helix DNA-binding domain"/>
    <property type="match status" value="1"/>
</dbReference>
<keyword evidence="7" id="KW-1185">Reference proteome</keyword>
<evidence type="ECO:0000313" key="6">
    <source>
        <dbReference type="EMBL" id="EID73691.1"/>
    </source>
</evidence>
<keyword evidence="2" id="KW-0805">Transcription regulation</keyword>
<sequence>MNVIERIVQGDQVAFRTFYDHTHKKLFAFALKHLTDFELVEEIVQESYIIIWSKKHTITPLWPVFESYLFTFIRNKCILEYKRKIEEAKALQTYQDEISIEEDPSTEFNDHYSIDQLLGVLPKQQRTVIELVKIKGLSYKEVAFHLNISERTVESHLRKAFATLRLEAHSLRLTQLLTLLMFI</sequence>
<dbReference type="InterPro" id="IPR013249">
    <property type="entry name" value="RNA_pol_sigma70_r4_t2"/>
</dbReference>
<dbReference type="NCBIfam" id="TIGR02937">
    <property type="entry name" value="sigma70-ECF"/>
    <property type="match status" value="1"/>
</dbReference>
<name>I0WBC5_9FLAO</name>
<organism evidence="6 7">
    <name type="scientific">Imtechella halotolerans K1</name>
    <dbReference type="NCBI Taxonomy" id="946077"/>
    <lineage>
        <taxon>Bacteria</taxon>
        <taxon>Pseudomonadati</taxon>
        <taxon>Bacteroidota</taxon>
        <taxon>Flavobacteriia</taxon>
        <taxon>Flavobacteriales</taxon>
        <taxon>Flavobacteriaceae</taxon>
        <taxon>Imtechella</taxon>
    </lineage>
</organism>
<evidence type="ECO:0000256" key="4">
    <source>
        <dbReference type="ARBA" id="ARBA00023163"/>
    </source>
</evidence>
<comment type="caution">
    <text evidence="6">The sequence shown here is derived from an EMBL/GenBank/DDBJ whole genome shotgun (WGS) entry which is preliminary data.</text>
</comment>
<dbReference type="RefSeq" id="WP_008240212.1">
    <property type="nucleotide sequence ID" value="NZ_AJJU01000018.1"/>
</dbReference>
<dbReference type="InterPro" id="IPR000792">
    <property type="entry name" value="Tscrpt_reg_LuxR_C"/>
</dbReference>
<dbReference type="Gene3D" id="1.10.1740.10">
    <property type="match status" value="1"/>
</dbReference>
<dbReference type="InterPro" id="IPR007627">
    <property type="entry name" value="RNA_pol_sigma70_r2"/>
</dbReference>
<dbReference type="Pfam" id="PF08281">
    <property type="entry name" value="Sigma70_r4_2"/>
    <property type="match status" value="1"/>
</dbReference>
<dbReference type="GO" id="GO:0003677">
    <property type="term" value="F:DNA binding"/>
    <property type="evidence" value="ECO:0007669"/>
    <property type="project" value="InterPro"/>
</dbReference>
<dbReference type="PANTHER" id="PTHR43133">
    <property type="entry name" value="RNA POLYMERASE ECF-TYPE SIGMA FACTO"/>
    <property type="match status" value="1"/>
</dbReference>
<reference evidence="6 7" key="1">
    <citation type="journal article" date="2012" name="J. Bacteriol.">
        <title>Genome Sequence of the Halotolerant Bacterium Imtechella halotolerans K1T.</title>
        <authorList>
            <person name="Kumar S."/>
            <person name="Vikram S."/>
            <person name="Subramanian S."/>
            <person name="Raghava G.P."/>
            <person name="Pinnaka A.K."/>
        </authorList>
    </citation>
    <scope>NUCLEOTIDE SEQUENCE [LARGE SCALE GENOMIC DNA]</scope>
    <source>
        <strain evidence="6 7">K1</strain>
    </source>
</reference>
<keyword evidence="4" id="KW-0804">Transcription</keyword>
<evidence type="ECO:0000256" key="3">
    <source>
        <dbReference type="ARBA" id="ARBA00023082"/>
    </source>
</evidence>
<dbReference type="InterPro" id="IPR014284">
    <property type="entry name" value="RNA_pol_sigma-70_dom"/>
</dbReference>
<dbReference type="GO" id="GO:0016987">
    <property type="term" value="F:sigma factor activity"/>
    <property type="evidence" value="ECO:0007669"/>
    <property type="project" value="UniProtKB-KW"/>
</dbReference>
<evidence type="ECO:0000256" key="2">
    <source>
        <dbReference type="ARBA" id="ARBA00023015"/>
    </source>
</evidence>
<dbReference type="SMART" id="SM00421">
    <property type="entry name" value="HTH_LUXR"/>
    <property type="match status" value="1"/>
</dbReference>
<dbReference type="GO" id="GO:0006352">
    <property type="term" value="P:DNA-templated transcription initiation"/>
    <property type="evidence" value="ECO:0007669"/>
    <property type="project" value="InterPro"/>
</dbReference>
<evidence type="ECO:0000313" key="7">
    <source>
        <dbReference type="Proteomes" id="UP000005938"/>
    </source>
</evidence>
<gene>
    <name evidence="6" type="ORF">W5A_10260</name>
</gene>
<dbReference type="Pfam" id="PF04542">
    <property type="entry name" value="Sigma70_r2"/>
    <property type="match status" value="1"/>
</dbReference>
<dbReference type="STRING" id="946077.W5A_10260"/>
<accession>I0WBC5</accession>
<comment type="similarity">
    <text evidence="1">Belongs to the sigma-70 factor family. ECF subfamily.</text>
</comment>
<evidence type="ECO:0000256" key="1">
    <source>
        <dbReference type="ARBA" id="ARBA00010641"/>
    </source>
</evidence>
<dbReference type="Proteomes" id="UP000005938">
    <property type="component" value="Unassembled WGS sequence"/>
</dbReference>